<comment type="similarity">
    <text evidence="1">Belongs to the UDP-glycosyltransferase family.</text>
</comment>
<dbReference type="GO" id="GO:0017000">
    <property type="term" value="P:antibiotic biosynthetic process"/>
    <property type="evidence" value="ECO:0007669"/>
    <property type="project" value="UniProtKB-ARBA"/>
</dbReference>
<dbReference type="InterPro" id="IPR010610">
    <property type="entry name" value="EryCIII-like_C"/>
</dbReference>
<dbReference type="Pfam" id="PF06722">
    <property type="entry name" value="EryCIII-like_C"/>
    <property type="match status" value="1"/>
</dbReference>
<accession>A0A0D1L8M5</accession>
<dbReference type="FunFam" id="3.40.50.2000:FF:000072">
    <property type="entry name" value="Glycosyl transferase"/>
    <property type="match status" value="1"/>
</dbReference>
<dbReference type="GO" id="GO:0008194">
    <property type="term" value="F:UDP-glycosyltransferase activity"/>
    <property type="evidence" value="ECO:0007669"/>
    <property type="project" value="InterPro"/>
</dbReference>
<protein>
    <submittedName>
        <fullName evidence="5">Glycosyltransferase</fullName>
    </submittedName>
</protein>
<organism evidence="5 6">
    <name type="scientific">Bacillus subtilis</name>
    <dbReference type="NCBI Taxonomy" id="1423"/>
    <lineage>
        <taxon>Bacteria</taxon>
        <taxon>Bacillati</taxon>
        <taxon>Bacillota</taxon>
        <taxon>Bacilli</taxon>
        <taxon>Bacillales</taxon>
        <taxon>Bacillaceae</taxon>
        <taxon>Bacillus</taxon>
    </lineage>
</organism>
<dbReference type="NCBIfam" id="TIGR01426">
    <property type="entry name" value="MGT"/>
    <property type="match status" value="1"/>
</dbReference>
<dbReference type="PANTHER" id="PTHR48050">
    <property type="entry name" value="STEROL 3-BETA-GLUCOSYLTRANSFERASE"/>
    <property type="match status" value="1"/>
</dbReference>
<dbReference type="Proteomes" id="UP000032247">
    <property type="component" value="Unassembled WGS sequence"/>
</dbReference>
<name>A0A0D1L8M5_BACIU</name>
<dbReference type="PANTHER" id="PTHR48050:SF13">
    <property type="entry name" value="STEROL 3-BETA-GLUCOSYLTRANSFERASE UGT80A2"/>
    <property type="match status" value="1"/>
</dbReference>
<dbReference type="Gene3D" id="3.40.50.2000">
    <property type="entry name" value="Glycogen Phosphorylase B"/>
    <property type="match status" value="2"/>
</dbReference>
<dbReference type="InterPro" id="IPR002213">
    <property type="entry name" value="UDP_glucos_trans"/>
</dbReference>
<dbReference type="InterPro" id="IPR050426">
    <property type="entry name" value="Glycosyltransferase_28"/>
</dbReference>
<dbReference type="CDD" id="cd03784">
    <property type="entry name" value="GT1_Gtf-like"/>
    <property type="match status" value="1"/>
</dbReference>
<dbReference type="STRING" id="483913.AN935_06335"/>
<comment type="caution">
    <text evidence="5">The sequence shown here is derived from an EMBL/GenBank/DDBJ whole genome shotgun (WGS) entry which is preliminary data.</text>
</comment>
<evidence type="ECO:0000313" key="5">
    <source>
        <dbReference type="EMBL" id="KIU12181.1"/>
    </source>
</evidence>
<reference evidence="5 6" key="1">
    <citation type="submission" date="2014-12" db="EMBL/GenBank/DDBJ databases">
        <title>Comparative genome analysis of Bacillus coagulans HM-08, Clostridium butyricum HM-68, Bacillus subtilis HM-66 and Bacillus licheniformis BL-09.</title>
        <authorList>
            <person name="Zhang H."/>
        </authorList>
    </citation>
    <scope>NUCLEOTIDE SEQUENCE [LARGE SCALE GENOMIC DNA]</scope>
    <source>
        <strain evidence="5 6">HM-66</strain>
    </source>
</reference>
<evidence type="ECO:0000256" key="3">
    <source>
        <dbReference type="SAM" id="Coils"/>
    </source>
</evidence>
<dbReference type="GO" id="GO:0016758">
    <property type="term" value="F:hexosyltransferase activity"/>
    <property type="evidence" value="ECO:0007669"/>
    <property type="project" value="InterPro"/>
</dbReference>
<evidence type="ECO:0000313" key="6">
    <source>
        <dbReference type="Proteomes" id="UP000032247"/>
    </source>
</evidence>
<evidence type="ECO:0000256" key="2">
    <source>
        <dbReference type="ARBA" id="ARBA00022679"/>
    </source>
</evidence>
<dbReference type="AlphaFoldDB" id="A0A0D1L8M5"/>
<gene>
    <name evidence="5" type="ORF">SC09_Contig19orf00578</name>
</gene>
<keyword evidence="2 5" id="KW-0808">Transferase</keyword>
<proteinExistence type="inferred from homology"/>
<dbReference type="EMBL" id="JXBC01000002">
    <property type="protein sequence ID" value="KIU12181.1"/>
    <property type="molecule type" value="Genomic_DNA"/>
</dbReference>
<dbReference type="PATRIC" id="fig|1423.173.peg.1063"/>
<feature type="domain" description="Erythromycin biosynthesis protein CIII-like C-terminal" evidence="4">
    <location>
        <begin position="264"/>
        <end position="367"/>
    </location>
</feature>
<evidence type="ECO:0000259" key="4">
    <source>
        <dbReference type="Pfam" id="PF06722"/>
    </source>
</evidence>
<keyword evidence="3" id="KW-0175">Coiled coil</keyword>
<dbReference type="InterPro" id="IPR006326">
    <property type="entry name" value="UDPGT_MGT-like"/>
</dbReference>
<feature type="coiled-coil region" evidence="3">
    <location>
        <begin position="133"/>
        <end position="160"/>
    </location>
</feature>
<dbReference type="SUPFAM" id="SSF53756">
    <property type="entry name" value="UDP-Glycosyltransferase/glycogen phosphorylase"/>
    <property type="match status" value="1"/>
</dbReference>
<evidence type="ECO:0000256" key="1">
    <source>
        <dbReference type="ARBA" id="ARBA00009995"/>
    </source>
</evidence>
<sequence length="392" mass="43939">MKKYHISMINIPAYGHVNPTLALVEKLCEKGHRVTYATTEEFAPAVQQAGGEALLYHTSLNIDPKQIREMMEKNDAPLSLLKESLSILPQLEELYKDDQPDLIIYDFVALAGKLFAEKLNVPVIKLCSSYAQNESFQLGNEDMLKKIREAEAEFKAYLEQEKLPAVSFEQLAVPEALNIVFMPKSFQIQHETFDDRFCFVGPSLGERKEKESLLIDKDDRPLMLISLGTAFNAWPEFYKMCIKAFRDSSWQVIMSVGKTIDPASLEDIPANFTIRQSVPQLEVLEKADLFISHGGMNSTMEAMNAGVPLVVIPQMYEQELTANRVDELGLGVYLPKEEVTVSSLQEAVQAVSSDQELLSRVKNMQKDVKEAGGAERAAAEIEAFMKKSAVPH</sequence>